<dbReference type="EMBL" id="JAATOP010000002">
    <property type="protein sequence ID" value="NIY71569.1"/>
    <property type="molecule type" value="Genomic_DNA"/>
</dbReference>
<sequence>MNRRQYLTATTAMAFASMIGVPAFAQDTTESLIPDMVLGDPDAPVEVIEYASFTCPHCASFEADQFKEIKANYIDTGKVRFVFREVYFDRYGLWASMIARCGGQMRFFGITEMVFAKQREWTQGEPAQIAANLRSIGKAAGLDDASLDACMQDAELAQNLISWYETNAERDQIEGTPSFMIQGQKYSNMAYDDFAKILDEELEKAGWSDEAATEEAPAGADAEGEETKTE</sequence>
<gene>
    <name evidence="6" type="ORF">HCZ30_03875</name>
</gene>
<evidence type="ECO:0000313" key="7">
    <source>
        <dbReference type="Proteomes" id="UP000709466"/>
    </source>
</evidence>
<evidence type="ECO:0000313" key="6">
    <source>
        <dbReference type="EMBL" id="NIY71569.1"/>
    </source>
</evidence>
<dbReference type="Proteomes" id="UP000709466">
    <property type="component" value="Unassembled WGS sequence"/>
</dbReference>
<organism evidence="6 7">
    <name type="scientific">Marivivens donghaensis</name>
    <dbReference type="NCBI Taxonomy" id="1699413"/>
    <lineage>
        <taxon>Bacteria</taxon>
        <taxon>Pseudomonadati</taxon>
        <taxon>Pseudomonadota</taxon>
        <taxon>Alphaproteobacteria</taxon>
        <taxon>Rhodobacterales</taxon>
        <taxon>Paracoccaceae</taxon>
        <taxon>Marivivens group</taxon>
        <taxon>Marivivens</taxon>
    </lineage>
</organism>
<feature type="domain" description="Thioredoxin" evidence="5">
    <location>
        <begin position="15"/>
        <end position="203"/>
    </location>
</feature>
<evidence type="ECO:0000256" key="1">
    <source>
        <dbReference type="ARBA" id="ARBA00003565"/>
    </source>
</evidence>
<feature type="region of interest" description="Disordered" evidence="3">
    <location>
        <begin position="205"/>
        <end position="230"/>
    </location>
</feature>
<comment type="caution">
    <text evidence="6">The sequence shown here is derived from an EMBL/GenBank/DDBJ whole genome shotgun (WGS) entry which is preliminary data.</text>
</comment>
<dbReference type="PANTHER" id="PTHR13887:SF56">
    <property type="entry name" value="THIOREDOXIN-LIKE REDUCTASE RV2466C"/>
    <property type="match status" value="1"/>
</dbReference>
<feature type="chain" id="PRO_5047504734" evidence="4">
    <location>
        <begin position="26"/>
        <end position="230"/>
    </location>
</feature>
<reference evidence="6 7" key="1">
    <citation type="submission" date="2020-03" db="EMBL/GenBank/DDBJ databases">
        <title>Bacterial isolates of synthetic phycosphere.</title>
        <authorList>
            <person name="Fu H."/>
            <person name="Moran M.A."/>
        </authorList>
    </citation>
    <scope>NUCLEOTIDE SEQUENCE [LARGE SCALE GENOMIC DNA]</scope>
    <source>
        <strain evidence="6 7">HF1</strain>
    </source>
</reference>
<dbReference type="PANTHER" id="PTHR13887">
    <property type="entry name" value="GLUTATHIONE S-TRANSFERASE KAPPA"/>
    <property type="match status" value="1"/>
</dbReference>
<comment type="similarity">
    <text evidence="2">Belongs to the thioredoxin family. DsbA subfamily.</text>
</comment>
<keyword evidence="7" id="KW-1185">Reference proteome</keyword>
<dbReference type="Pfam" id="PF13462">
    <property type="entry name" value="Thioredoxin_4"/>
    <property type="match status" value="1"/>
</dbReference>
<evidence type="ECO:0000256" key="3">
    <source>
        <dbReference type="SAM" id="MobiDB-lite"/>
    </source>
</evidence>
<protein>
    <submittedName>
        <fullName evidence="6">DsbA family protein</fullName>
    </submittedName>
</protein>
<accession>A0ABX0VUV4</accession>
<dbReference type="InterPro" id="IPR013766">
    <property type="entry name" value="Thioredoxin_domain"/>
</dbReference>
<name>A0ABX0VUV4_9RHOB</name>
<dbReference type="RefSeq" id="WP_167636496.1">
    <property type="nucleotide sequence ID" value="NZ_JAATOP010000002.1"/>
</dbReference>
<evidence type="ECO:0000259" key="5">
    <source>
        <dbReference type="PROSITE" id="PS51352"/>
    </source>
</evidence>
<proteinExistence type="inferred from homology"/>
<evidence type="ECO:0000256" key="2">
    <source>
        <dbReference type="ARBA" id="ARBA00005791"/>
    </source>
</evidence>
<evidence type="ECO:0000256" key="4">
    <source>
        <dbReference type="SAM" id="SignalP"/>
    </source>
</evidence>
<dbReference type="InterPro" id="IPR012336">
    <property type="entry name" value="Thioredoxin-like_fold"/>
</dbReference>
<dbReference type="SUPFAM" id="SSF52833">
    <property type="entry name" value="Thioredoxin-like"/>
    <property type="match status" value="1"/>
</dbReference>
<dbReference type="InterPro" id="IPR036249">
    <property type="entry name" value="Thioredoxin-like_sf"/>
</dbReference>
<dbReference type="Gene3D" id="3.40.30.10">
    <property type="entry name" value="Glutaredoxin"/>
    <property type="match status" value="1"/>
</dbReference>
<keyword evidence="4" id="KW-0732">Signal</keyword>
<dbReference type="PROSITE" id="PS51352">
    <property type="entry name" value="THIOREDOXIN_2"/>
    <property type="match status" value="1"/>
</dbReference>
<feature type="signal peptide" evidence="4">
    <location>
        <begin position="1"/>
        <end position="25"/>
    </location>
</feature>
<comment type="function">
    <text evidence="1">May be required for disulfide bond formation in some proteins.</text>
</comment>